<dbReference type="InterPro" id="IPR050834">
    <property type="entry name" value="Glycosyltransf_2"/>
</dbReference>
<feature type="domain" description="Glycosyltransferase 2-like" evidence="2">
    <location>
        <begin position="4"/>
        <end position="134"/>
    </location>
</feature>
<evidence type="ECO:0000313" key="5">
    <source>
        <dbReference type="Proteomes" id="UP000286246"/>
    </source>
</evidence>
<dbReference type="InterPro" id="IPR029044">
    <property type="entry name" value="Nucleotide-diphossugar_trans"/>
</dbReference>
<accession>A0A420AXD6</accession>
<name>A0A420AXD6_SPHD1</name>
<sequence>MKISLLISTFNRPDALALCLESVLNQRDLPDEVLIADDGSDKETTEIIDSYRSRLDIPVIHVWHEDKGFRLAKIRNKAIAQASSDYIVQIDGDLILHRYFLQDHKRFAKKGSVVRASRIYLDQELSEQKISKLDTRINRFNKGVSNLFSAFRFPFLWKYFELNYKNQGDERWEIHGANMAYWKEDAIRVNGYNEDFKGWGPEDKEFVARLLNNNIKKRFLKFGGIVFHLWHKVNAKENLGNNNCLFAKTKELNLTYCDNGINKYLKSSE</sequence>
<dbReference type="PANTHER" id="PTHR43685">
    <property type="entry name" value="GLYCOSYLTRANSFERASE"/>
    <property type="match status" value="1"/>
</dbReference>
<dbReference type="PANTHER" id="PTHR43685:SF3">
    <property type="entry name" value="SLR2126 PROTEIN"/>
    <property type="match status" value="1"/>
</dbReference>
<dbReference type="OrthoDB" id="9801954at2"/>
<evidence type="ECO:0000313" key="4">
    <source>
        <dbReference type="EMBL" id="RKE49209.1"/>
    </source>
</evidence>
<gene>
    <name evidence="4" type="ORF">DFQ12_3320</name>
</gene>
<dbReference type="EMBL" id="RAPY01000003">
    <property type="protein sequence ID" value="RKE49209.1"/>
    <property type="molecule type" value="Genomic_DNA"/>
</dbReference>
<dbReference type="RefSeq" id="WP_120260087.1">
    <property type="nucleotide sequence ID" value="NZ_RAPY01000003.1"/>
</dbReference>
<keyword evidence="5" id="KW-1185">Reference proteome</keyword>
<evidence type="ECO:0000259" key="2">
    <source>
        <dbReference type="Pfam" id="PF00535"/>
    </source>
</evidence>
<dbReference type="CDD" id="cd06420">
    <property type="entry name" value="GT2_Chondriotin_Pol_N"/>
    <property type="match status" value="1"/>
</dbReference>
<dbReference type="Pfam" id="PF02709">
    <property type="entry name" value="Glyco_transf_7C"/>
    <property type="match status" value="1"/>
</dbReference>
<dbReference type="Pfam" id="PF00535">
    <property type="entry name" value="Glycos_transf_2"/>
    <property type="match status" value="1"/>
</dbReference>
<evidence type="ECO:0000259" key="3">
    <source>
        <dbReference type="Pfam" id="PF02709"/>
    </source>
</evidence>
<dbReference type="Gene3D" id="3.90.550.10">
    <property type="entry name" value="Spore Coat Polysaccharide Biosynthesis Protein SpsA, Chain A"/>
    <property type="match status" value="1"/>
</dbReference>
<dbReference type="AlphaFoldDB" id="A0A420AXD6"/>
<dbReference type="InterPro" id="IPR001173">
    <property type="entry name" value="Glyco_trans_2-like"/>
</dbReference>
<comment type="caution">
    <text evidence="4">The sequence shown here is derived from an EMBL/GenBank/DDBJ whole genome shotgun (WGS) entry which is preliminary data.</text>
</comment>
<proteinExistence type="predicted"/>
<dbReference type="SUPFAM" id="SSF53448">
    <property type="entry name" value="Nucleotide-diphospho-sugar transferases"/>
    <property type="match status" value="1"/>
</dbReference>
<protein>
    <submittedName>
        <fullName evidence="4">Glycosyltransferase involved in cell wall biosynthesis</fullName>
    </submittedName>
</protein>
<reference evidence="4 5" key="1">
    <citation type="submission" date="2018-09" db="EMBL/GenBank/DDBJ databases">
        <title>Genomic Encyclopedia of Type Strains, Phase III (KMG-III): the genomes of soil and plant-associated and newly described type strains.</title>
        <authorList>
            <person name="Whitman W."/>
        </authorList>
    </citation>
    <scope>NUCLEOTIDE SEQUENCE [LARGE SCALE GENOMIC DNA]</scope>
    <source>
        <strain evidence="4 5">CECT 7938</strain>
    </source>
</reference>
<dbReference type="GO" id="GO:0016740">
    <property type="term" value="F:transferase activity"/>
    <property type="evidence" value="ECO:0007669"/>
    <property type="project" value="UniProtKB-KW"/>
</dbReference>
<feature type="domain" description="Galactosyltransferase C-terminal" evidence="3">
    <location>
        <begin position="170"/>
        <end position="231"/>
    </location>
</feature>
<dbReference type="InterPro" id="IPR027791">
    <property type="entry name" value="Galactosyl_T_C"/>
</dbReference>
<organism evidence="4 5">
    <name type="scientific">Sphingobacterium detergens</name>
    <dbReference type="NCBI Taxonomy" id="1145106"/>
    <lineage>
        <taxon>Bacteria</taxon>
        <taxon>Pseudomonadati</taxon>
        <taxon>Bacteroidota</taxon>
        <taxon>Sphingobacteriia</taxon>
        <taxon>Sphingobacteriales</taxon>
        <taxon>Sphingobacteriaceae</taxon>
        <taxon>Sphingobacterium</taxon>
    </lineage>
</organism>
<keyword evidence="1 4" id="KW-0808">Transferase</keyword>
<evidence type="ECO:0000256" key="1">
    <source>
        <dbReference type="ARBA" id="ARBA00022679"/>
    </source>
</evidence>
<dbReference type="Proteomes" id="UP000286246">
    <property type="component" value="Unassembled WGS sequence"/>
</dbReference>